<reference evidence="4" key="1">
    <citation type="journal article" date="2013" name="Nature">
        <title>Pan genome of the phytoplankton Emiliania underpins its global distribution.</title>
        <authorList>
            <person name="Read B.A."/>
            <person name="Kegel J."/>
            <person name="Klute M.J."/>
            <person name="Kuo A."/>
            <person name="Lefebvre S.C."/>
            <person name="Maumus F."/>
            <person name="Mayer C."/>
            <person name="Miller J."/>
            <person name="Monier A."/>
            <person name="Salamov A."/>
            <person name="Young J."/>
            <person name="Aguilar M."/>
            <person name="Claverie J.M."/>
            <person name="Frickenhaus S."/>
            <person name="Gonzalez K."/>
            <person name="Herman E.K."/>
            <person name="Lin Y.C."/>
            <person name="Napier J."/>
            <person name="Ogata H."/>
            <person name="Sarno A.F."/>
            <person name="Shmutz J."/>
            <person name="Schroeder D."/>
            <person name="de Vargas C."/>
            <person name="Verret F."/>
            <person name="von Dassow P."/>
            <person name="Valentin K."/>
            <person name="Van de Peer Y."/>
            <person name="Wheeler G."/>
            <person name="Dacks J.B."/>
            <person name="Delwiche C.F."/>
            <person name="Dyhrman S.T."/>
            <person name="Glockner G."/>
            <person name="John U."/>
            <person name="Richards T."/>
            <person name="Worden A.Z."/>
            <person name="Zhang X."/>
            <person name="Grigoriev I.V."/>
            <person name="Allen A.E."/>
            <person name="Bidle K."/>
            <person name="Borodovsky M."/>
            <person name="Bowler C."/>
            <person name="Brownlee C."/>
            <person name="Cock J.M."/>
            <person name="Elias M."/>
            <person name="Gladyshev V.N."/>
            <person name="Groth M."/>
            <person name="Guda C."/>
            <person name="Hadaegh A."/>
            <person name="Iglesias-Rodriguez M.D."/>
            <person name="Jenkins J."/>
            <person name="Jones B.M."/>
            <person name="Lawson T."/>
            <person name="Leese F."/>
            <person name="Lindquist E."/>
            <person name="Lobanov A."/>
            <person name="Lomsadze A."/>
            <person name="Malik S.B."/>
            <person name="Marsh M.E."/>
            <person name="Mackinder L."/>
            <person name="Mock T."/>
            <person name="Mueller-Roeber B."/>
            <person name="Pagarete A."/>
            <person name="Parker M."/>
            <person name="Probert I."/>
            <person name="Quesneville H."/>
            <person name="Raines C."/>
            <person name="Rensing S.A."/>
            <person name="Riano-Pachon D.M."/>
            <person name="Richier S."/>
            <person name="Rokitta S."/>
            <person name="Shiraiwa Y."/>
            <person name="Soanes D.M."/>
            <person name="van der Giezen M."/>
            <person name="Wahlund T.M."/>
            <person name="Williams B."/>
            <person name="Wilson W."/>
            <person name="Wolfe G."/>
            <person name="Wurch L.L."/>
        </authorList>
    </citation>
    <scope>NUCLEOTIDE SEQUENCE</scope>
</reference>
<evidence type="ECO:0000256" key="1">
    <source>
        <dbReference type="SAM" id="SignalP"/>
    </source>
</evidence>
<dbReference type="EnsemblProtists" id="EOD12666">
    <property type="protein sequence ID" value="EOD12666"/>
    <property type="gene ID" value="EMIHUDRAFT_213425"/>
</dbReference>
<dbReference type="InterPro" id="IPR003582">
    <property type="entry name" value="ShKT_dom"/>
</dbReference>
<proteinExistence type="predicted"/>
<dbReference type="SMART" id="SM00254">
    <property type="entry name" value="ShKT"/>
    <property type="match status" value="1"/>
</dbReference>
<dbReference type="Gene3D" id="1.10.10.1940">
    <property type="match status" value="1"/>
</dbReference>
<dbReference type="PROSITE" id="PS51670">
    <property type="entry name" value="SHKT"/>
    <property type="match status" value="1"/>
</dbReference>
<dbReference type="Pfam" id="PF01549">
    <property type="entry name" value="ShK"/>
    <property type="match status" value="1"/>
</dbReference>
<reference evidence="3" key="2">
    <citation type="submission" date="2024-10" db="UniProtKB">
        <authorList>
            <consortium name="EnsemblProtists"/>
        </authorList>
    </citation>
    <scope>IDENTIFICATION</scope>
</reference>
<dbReference type="GeneID" id="17258765"/>
<feature type="domain" description="ShKT" evidence="2">
    <location>
        <begin position="25"/>
        <end position="59"/>
    </location>
</feature>
<dbReference type="PaxDb" id="2903-EOD12666"/>
<keyword evidence="4" id="KW-1185">Reference proteome</keyword>
<keyword evidence="1" id="KW-0732">Signal</keyword>
<dbReference type="HOGENOM" id="CLU_632293_0_0_1"/>
<accession>A0A0D3IN31</accession>
<dbReference type="RefSeq" id="XP_005765095.1">
    <property type="nucleotide sequence ID" value="XM_005765038.1"/>
</dbReference>
<organism evidence="3 4">
    <name type="scientific">Emiliania huxleyi (strain CCMP1516)</name>
    <dbReference type="NCBI Taxonomy" id="280463"/>
    <lineage>
        <taxon>Eukaryota</taxon>
        <taxon>Haptista</taxon>
        <taxon>Haptophyta</taxon>
        <taxon>Prymnesiophyceae</taxon>
        <taxon>Isochrysidales</taxon>
        <taxon>Noelaerhabdaceae</taxon>
        <taxon>Emiliania</taxon>
    </lineage>
</organism>
<evidence type="ECO:0000313" key="4">
    <source>
        <dbReference type="Proteomes" id="UP000013827"/>
    </source>
</evidence>
<dbReference type="PROSITE" id="PS51257">
    <property type="entry name" value="PROKAR_LIPOPROTEIN"/>
    <property type="match status" value="1"/>
</dbReference>
<evidence type="ECO:0000259" key="2">
    <source>
        <dbReference type="PROSITE" id="PS51670"/>
    </source>
</evidence>
<name>A0A0D3IN31_EMIH1</name>
<feature type="signal peptide" evidence="1">
    <location>
        <begin position="1"/>
        <end position="21"/>
    </location>
</feature>
<sequence length="434" mass="49036">MPPRAGFALLAVFGASCLSVAQEPCGDSNSACGSWADAGECGKNVGFMKAECAESCGFCTPPPMLTAADDPLLGPERVVLCIHYGENKYGELVEERMEGCTAPRCRTFTCRERALTNLSADQGSLAHDGLISPRLRRRSTVHYWQTARQRQSRYEAVCTKQTKWHLSTFGSHGHFSYLAAQRCEFNARGFPQPVSAPDADSCRNYSLASLPPSWKESHGVAQGTRGAGWWRWKPFLLQQRLREIGDGEVLVHVDYDLLLGQDSSALYCLGQNAQHGVAAFHMPCFTERAWTKRELADALGADDAMLDSTRFAERFVAEWLKWTTAGELATDAHDPKRQHAGFVAHRHDQSILSLLLKRHRVKTFPMPAKEHDVRDIWAWDAGYCHRRFNWPLPVYRPTYYFGYIMHYKEMGHQRESMRDCDVKQPYLAKLPMPE</sequence>
<dbReference type="KEGG" id="ehx:EMIHUDRAFT_213425"/>
<dbReference type="AlphaFoldDB" id="A0A0D3IN31"/>
<protein>
    <recommendedName>
        <fullName evidence="2">ShKT domain-containing protein</fullName>
    </recommendedName>
</protein>
<feature type="chain" id="PRO_5044211041" description="ShKT domain-containing protein" evidence="1">
    <location>
        <begin position="22"/>
        <end position="434"/>
    </location>
</feature>
<dbReference type="Proteomes" id="UP000013827">
    <property type="component" value="Unassembled WGS sequence"/>
</dbReference>
<evidence type="ECO:0000313" key="3">
    <source>
        <dbReference type="EnsemblProtists" id="EOD12666"/>
    </source>
</evidence>